<keyword evidence="12 13" id="KW-0472">Membrane</keyword>
<keyword evidence="6 13" id="KW-0812">Transmembrane</keyword>
<protein>
    <recommendedName>
        <fullName evidence="3">histidine kinase</fullName>
        <ecNumber evidence="3">2.7.13.3</ecNumber>
    </recommendedName>
</protein>
<dbReference type="InterPro" id="IPR036890">
    <property type="entry name" value="HATPase_C_sf"/>
</dbReference>
<dbReference type="PANTHER" id="PTHR45436">
    <property type="entry name" value="SENSOR HISTIDINE KINASE YKOH"/>
    <property type="match status" value="1"/>
</dbReference>
<dbReference type="CDD" id="cd16954">
    <property type="entry name" value="HATPase_PhoQ-like"/>
    <property type="match status" value="1"/>
</dbReference>
<dbReference type="SUPFAM" id="SSF47384">
    <property type="entry name" value="Homodimeric domain of signal transducing histidine kinase"/>
    <property type="match status" value="1"/>
</dbReference>
<dbReference type="SUPFAM" id="SSF55874">
    <property type="entry name" value="ATPase domain of HSP90 chaperone/DNA topoisomerase II/histidine kinase"/>
    <property type="match status" value="1"/>
</dbReference>
<dbReference type="InterPro" id="IPR003661">
    <property type="entry name" value="HisK_dim/P_dom"/>
</dbReference>
<reference evidence="16 17" key="1">
    <citation type="submission" date="2015-12" db="EMBL/GenBank/DDBJ databases">
        <authorList>
            <person name="Shamseldin A."/>
            <person name="Moawad H."/>
            <person name="Abd El-Rahim W.M."/>
            <person name="Sadowsky M.J."/>
        </authorList>
    </citation>
    <scope>NUCLEOTIDE SEQUENCE [LARGE SCALE GENOMIC DNA]</scope>
    <source>
        <strain evidence="16 17">WF1</strain>
    </source>
</reference>
<evidence type="ECO:0000256" key="7">
    <source>
        <dbReference type="ARBA" id="ARBA00022741"/>
    </source>
</evidence>
<evidence type="ECO:0000256" key="9">
    <source>
        <dbReference type="ARBA" id="ARBA00022840"/>
    </source>
</evidence>
<feature type="domain" description="HAMP" evidence="15">
    <location>
        <begin position="184"/>
        <end position="235"/>
    </location>
</feature>
<evidence type="ECO:0000256" key="10">
    <source>
        <dbReference type="ARBA" id="ARBA00022989"/>
    </source>
</evidence>
<dbReference type="EC" id="2.7.13.3" evidence="3"/>
<dbReference type="PROSITE" id="PS50885">
    <property type="entry name" value="HAMP"/>
    <property type="match status" value="1"/>
</dbReference>
<dbReference type="STRING" id="1420851.AU255_14555"/>
<dbReference type="CDD" id="cd00082">
    <property type="entry name" value="HisKA"/>
    <property type="match status" value="1"/>
</dbReference>
<sequence length="439" mass="48617">MSLTTRINLSAAIVLLSFICLTAFALERAFFESTESALRDTMSSQLFALMAAAEVENQHVMMPSNELDALLGLPASGIYATISNSAGKILWQSSSSLGITLPKPPLLKQGEKTFNKSYVDDNGFYLTAYTVLWTTRAGSVELTFSVITDLRSFDRQINRYRTTLWGWLIAMAALLLCSQAIILRWGLAPLRKVGIELNRIETGKQQQIEAQYPQEIERLTDNINLLLEQERQQKIRYRDAMGNLAHSLKTPLAVLQVSLQTDDQQQDKLSMQEQLNRMDAIVKYQLQWAVTAGDTILGASVNLLSTINRLLNSLQKVYAGKAIAVQVNVDSRLNFRGDEGDLMEVLGNLLENAFKWSNQHIVIKAEQTTHHLLISIDDDGVGINPEKVEALLQRGVRADQATAGHGIGLSIVKNIVQAYGGQLTLSKSHLGGVRVCISF</sequence>
<keyword evidence="5" id="KW-0808">Transferase</keyword>
<dbReference type="InterPro" id="IPR005467">
    <property type="entry name" value="His_kinase_dom"/>
</dbReference>
<dbReference type="AlphaFoldDB" id="A0A1V8M415"/>
<dbReference type="GO" id="GO:0005886">
    <property type="term" value="C:plasma membrane"/>
    <property type="evidence" value="ECO:0007669"/>
    <property type="project" value="TreeGrafter"/>
</dbReference>
<evidence type="ECO:0000256" key="13">
    <source>
        <dbReference type="SAM" id="Phobius"/>
    </source>
</evidence>
<dbReference type="InterPro" id="IPR003594">
    <property type="entry name" value="HATPase_dom"/>
</dbReference>
<dbReference type="InterPro" id="IPR050428">
    <property type="entry name" value="TCS_sensor_his_kinase"/>
</dbReference>
<evidence type="ECO:0000256" key="11">
    <source>
        <dbReference type="ARBA" id="ARBA00023012"/>
    </source>
</evidence>
<dbReference type="GO" id="GO:0000155">
    <property type="term" value="F:phosphorelay sensor kinase activity"/>
    <property type="evidence" value="ECO:0007669"/>
    <property type="project" value="InterPro"/>
</dbReference>
<dbReference type="PANTHER" id="PTHR45436:SF4">
    <property type="entry name" value="SENSOR PROTEIN PHOQ"/>
    <property type="match status" value="1"/>
</dbReference>
<keyword evidence="8" id="KW-0418">Kinase</keyword>
<dbReference type="SMART" id="SM00387">
    <property type="entry name" value="HATPase_c"/>
    <property type="match status" value="1"/>
</dbReference>
<feature type="domain" description="Histidine kinase" evidence="14">
    <location>
        <begin position="243"/>
        <end position="439"/>
    </location>
</feature>
<evidence type="ECO:0000256" key="3">
    <source>
        <dbReference type="ARBA" id="ARBA00012438"/>
    </source>
</evidence>
<accession>A0A1V8M415</accession>
<comment type="catalytic activity">
    <reaction evidence="1">
        <text>ATP + protein L-histidine = ADP + protein N-phospho-L-histidine.</text>
        <dbReference type="EC" id="2.7.13.3"/>
    </reaction>
</comment>
<dbReference type="Gene3D" id="3.30.565.10">
    <property type="entry name" value="Histidine kinase-like ATPase, C-terminal domain"/>
    <property type="match status" value="1"/>
</dbReference>
<name>A0A1V8M415_9GAMM</name>
<evidence type="ECO:0000256" key="1">
    <source>
        <dbReference type="ARBA" id="ARBA00000085"/>
    </source>
</evidence>
<dbReference type="InterPro" id="IPR058619">
    <property type="entry name" value="PhoQ/CarS-like_HATPase"/>
</dbReference>
<evidence type="ECO:0000256" key="8">
    <source>
        <dbReference type="ARBA" id="ARBA00022777"/>
    </source>
</evidence>
<keyword evidence="7" id="KW-0547">Nucleotide-binding</keyword>
<organism evidence="16 17">
    <name type="scientific">Methyloprofundus sedimenti</name>
    <dbReference type="NCBI Taxonomy" id="1420851"/>
    <lineage>
        <taxon>Bacteria</taxon>
        <taxon>Pseudomonadati</taxon>
        <taxon>Pseudomonadota</taxon>
        <taxon>Gammaproteobacteria</taxon>
        <taxon>Methylococcales</taxon>
        <taxon>Methylococcaceae</taxon>
        <taxon>Methyloprofundus</taxon>
    </lineage>
</organism>
<dbReference type="OrthoDB" id="9809567at2"/>
<keyword evidence="11" id="KW-0902">Two-component regulatory system</keyword>
<keyword evidence="9" id="KW-0067">ATP-binding</keyword>
<dbReference type="EMBL" id="LPUF01000002">
    <property type="protein sequence ID" value="OQK16307.1"/>
    <property type="molecule type" value="Genomic_DNA"/>
</dbReference>
<dbReference type="InterPro" id="IPR004358">
    <property type="entry name" value="Sig_transdc_His_kin-like_C"/>
</dbReference>
<comment type="subcellular location">
    <subcellularLocation>
        <location evidence="2">Membrane</location>
    </subcellularLocation>
</comment>
<dbReference type="RefSeq" id="WP_080523683.1">
    <property type="nucleotide sequence ID" value="NZ_LPUF01000002.1"/>
</dbReference>
<keyword evidence="17" id="KW-1185">Reference proteome</keyword>
<evidence type="ECO:0000259" key="15">
    <source>
        <dbReference type="PROSITE" id="PS50885"/>
    </source>
</evidence>
<evidence type="ECO:0000259" key="14">
    <source>
        <dbReference type="PROSITE" id="PS50109"/>
    </source>
</evidence>
<evidence type="ECO:0000256" key="2">
    <source>
        <dbReference type="ARBA" id="ARBA00004370"/>
    </source>
</evidence>
<dbReference type="InterPro" id="IPR003660">
    <property type="entry name" value="HAMP_dom"/>
</dbReference>
<dbReference type="Gene3D" id="1.10.287.130">
    <property type="match status" value="1"/>
</dbReference>
<evidence type="ECO:0000313" key="17">
    <source>
        <dbReference type="Proteomes" id="UP000191980"/>
    </source>
</evidence>
<dbReference type="Proteomes" id="UP000191980">
    <property type="component" value="Unassembled WGS sequence"/>
</dbReference>
<gene>
    <name evidence="16" type="ORF">AU255_14555</name>
</gene>
<evidence type="ECO:0000256" key="6">
    <source>
        <dbReference type="ARBA" id="ARBA00022692"/>
    </source>
</evidence>
<dbReference type="Pfam" id="PF02518">
    <property type="entry name" value="HATPase_c"/>
    <property type="match status" value="1"/>
</dbReference>
<dbReference type="InterPro" id="IPR036097">
    <property type="entry name" value="HisK_dim/P_sf"/>
</dbReference>
<evidence type="ECO:0000256" key="12">
    <source>
        <dbReference type="ARBA" id="ARBA00023136"/>
    </source>
</evidence>
<keyword evidence="4" id="KW-0597">Phosphoprotein</keyword>
<comment type="caution">
    <text evidence="16">The sequence shown here is derived from an EMBL/GenBank/DDBJ whole genome shotgun (WGS) entry which is preliminary data.</text>
</comment>
<feature type="transmembrane region" description="Helical" evidence="13">
    <location>
        <begin position="164"/>
        <end position="183"/>
    </location>
</feature>
<dbReference type="GO" id="GO:0005524">
    <property type="term" value="F:ATP binding"/>
    <property type="evidence" value="ECO:0007669"/>
    <property type="project" value="UniProtKB-KW"/>
</dbReference>
<keyword evidence="10 13" id="KW-1133">Transmembrane helix</keyword>
<evidence type="ECO:0000256" key="5">
    <source>
        <dbReference type="ARBA" id="ARBA00022679"/>
    </source>
</evidence>
<proteinExistence type="predicted"/>
<evidence type="ECO:0000256" key="4">
    <source>
        <dbReference type="ARBA" id="ARBA00022553"/>
    </source>
</evidence>
<evidence type="ECO:0000313" key="16">
    <source>
        <dbReference type="EMBL" id="OQK16307.1"/>
    </source>
</evidence>
<dbReference type="PROSITE" id="PS50109">
    <property type="entry name" value="HIS_KIN"/>
    <property type="match status" value="1"/>
</dbReference>
<dbReference type="PRINTS" id="PR00344">
    <property type="entry name" value="BCTRLSENSOR"/>
</dbReference>